<dbReference type="Pfam" id="PF00481">
    <property type="entry name" value="PP2C"/>
    <property type="match status" value="1"/>
</dbReference>
<dbReference type="InterPro" id="IPR015655">
    <property type="entry name" value="PP2C"/>
</dbReference>
<keyword evidence="3" id="KW-1185">Reference proteome</keyword>
<protein>
    <recommendedName>
        <fullName evidence="1">PPM-type phosphatase domain-containing protein</fullName>
    </recommendedName>
</protein>
<dbReference type="Proteomes" id="UP000593576">
    <property type="component" value="Unassembled WGS sequence"/>
</dbReference>
<evidence type="ECO:0000313" key="3">
    <source>
        <dbReference type="Proteomes" id="UP000593576"/>
    </source>
</evidence>
<organism evidence="2 3">
    <name type="scientific">Gossypium schwendimanii</name>
    <name type="common">Cotton</name>
    <dbReference type="NCBI Taxonomy" id="34291"/>
    <lineage>
        <taxon>Eukaryota</taxon>
        <taxon>Viridiplantae</taxon>
        <taxon>Streptophyta</taxon>
        <taxon>Embryophyta</taxon>
        <taxon>Tracheophyta</taxon>
        <taxon>Spermatophyta</taxon>
        <taxon>Magnoliopsida</taxon>
        <taxon>eudicotyledons</taxon>
        <taxon>Gunneridae</taxon>
        <taxon>Pentapetalae</taxon>
        <taxon>rosids</taxon>
        <taxon>malvids</taxon>
        <taxon>Malvales</taxon>
        <taxon>Malvaceae</taxon>
        <taxon>Malvoideae</taxon>
        <taxon>Gossypium</taxon>
    </lineage>
</organism>
<evidence type="ECO:0000259" key="1">
    <source>
        <dbReference type="PROSITE" id="PS51746"/>
    </source>
</evidence>
<gene>
    <name evidence="2" type="ORF">Goshw_020978</name>
</gene>
<dbReference type="EMBL" id="JABFAF010000009">
    <property type="protein sequence ID" value="MBA0866436.1"/>
    <property type="molecule type" value="Genomic_DNA"/>
</dbReference>
<dbReference type="InterPro" id="IPR001932">
    <property type="entry name" value="PPM-type_phosphatase-like_dom"/>
</dbReference>
<dbReference type="CDD" id="cd00143">
    <property type="entry name" value="PP2Cc"/>
    <property type="match status" value="1"/>
</dbReference>
<dbReference type="Gene3D" id="3.60.40.10">
    <property type="entry name" value="PPM-type phosphatase domain"/>
    <property type="match status" value="1"/>
</dbReference>
<dbReference type="OrthoDB" id="10264738at2759"/>
<dbReference type="InterPro" id="IPR036457">
    <property type="entry name" value="PPM-type-like_dom_sf"/>
</dbReference>
<accession>A0A7J9M6L6</accession>
<evidence type="ECO:0000313" key="2">
    <source>
        <dbReference type="EMBL" id="MBA0866436.1"/>
    </source>
</evidence>
<proteinExistence type="predicted"/>
<reference evidence="2 3" key="1">
    <citation type="journal article" date="2019" name="Genome Biol. Evol.">
        <title>Insights into the evolution of the New World diploid cottons (Gossypium, subgenus Houzingenia) based on genome sequencing.</title>
        <authorList>
            <person name="Grover C.E."/>
            <person name="Arick M.A. 2nd"/>
            <person name="Thrash A."/>
            <person name="Conover J.L."/>
            <person name="Sanders W.S."/>
            <person name="Peterson D.G."/>
            <person name="Frelichowski J.E."/>
            <person name="Scheffler J.A."/>
            <person name="Scheffler B.E."/>
            <person name="Wendel J.F."/>
        </authorList>
    </citation>
    <scope>NUCLEOTIDE SEQUENCE [LARGE SCALE GENOMIC DNA]</scope>
    <source>
        <strain evidence="2">1</strain>
        <tissue evidence="2">Leaf</tissue>
    </source>
</reference>
<feature type="domain" description="PPM-type phosphatase" evidence="1">
    <location>
        <begin position="1"/>
        <end position="138"/>
    </location>
</feature>
<comment type="caution">
    <text evidence="2">The sequence shown here is derived from an EMBL/GenBank/DDBJ whole genome shotgun (WGS) entry which is preliminary data.</text>
</comment>
<dbReference type="SUPFAM" id="SSF81606">
    <property type="entry name" value="PP2C-like"/>
    <property type="match status" value="1"/>
</dbReference>
<dbReference type="GO" id="GO:0004722">
    <property type="term" value="F:protein serine/threonine phosphatase activity"/>
    <property type="evidence" value="ECO:0007669"/>
    <property type="project" value="InterPro"/>
</dbReference>
<name>A0A7J9M6L6_GOSSC</name>
<dbReference type="PANTHER" id="PTHR47992">
    <property type="entry name" value="PROTEIN PHOSPHATASE"/>
    <property type="match status" value="1"/>
</dbReference>
<dbReference type="PROSITE" id="PS51746">
    <property type="entry name" value="PPM_2"/>
    <property type="match status" value="1"/>
</dbReference>
<dbReference type="AlphaFoldDB" id="A0A7J9M6L6"/>
<sequence length="138" mass="15612">MGGKCIRFTCCSFLRGQAIQMSTYHEPNTERGNIENRGGFVSNMSVEVPRVNRQLTVSRAFNDKSLKSHIQSDPDIQWTNIDNNKNTLILVSDGLWKVMSNQEAVDIAKKFKYPQKGLKQLIEKGVKRGSKDDILCCC</sequence>